<dbReference type="EMBL" id="JAFBMS010000032">
    <property type="protein sequence ID" value="KAG9341807.1"/>
    <property type="molecule type" value="Genomic_DNA"/>
</dbReference>
<sequence length="142" mass="16305">MSRGCPDDWILGLHQALLILLILGKWVLPRGGGVTRDELSQLLLIFVGTAADILEFMVNTRPEDIGENGDSVLMRRSTDIWVIMESLLIQDGPFLIVRIMVIIHYRIFHQMLFFFAFKNLLVVILNVYRLIVICRGDRDSSY</sequence>
<keyword evidence="1" id="KW-1133">Transmembrane helix</keyword>
<proteinExistence type="predicted"/>
<dbReference type="PANTHER" id="PTHR22168">
    <property type="entry name" value="TMEM26 PROTEIN"/>
    <property type="match status" value="1"/>
</dbReference>
<dbReference type="Proteomes" id="UP000824540">
    <property type="component" value="Unassembled WGS sequence"/>
</dbReference>
<reference evidence="2" key="1">
    <citation type="thesis" date="2021" institute="BYU ScholarsArchive" country="Provo, UT, USA">
        <title>Applications of and Algorithms for Genome Assembly and Genomic Analyses with an Emphasis on Marine Teleosts.</title>
        <authorList>
            <person name="Pickett B.D."/>
        </authorList>
    </citation>
    <scope>NUCLEOTIDE SEQUENCE</scope>
    <source>
        <strain evidence="2">HI-2016</strain>
    </source>
</reference>
<dbReference type="Pfam" id="PF09772">
    <property type="entry name" value="Tmem26"/>
    <property type="match status" value="2"/>
</dbReference>
<evidence type="ECO:0000313" key="3">
    <source>
        <dbReference type="Proteomes" id="UP000824540"/>
    </source>
</evidence>
<protein>
    <submittedName>
        <fullName evidence="2">Uncharacterized protein</fullName>
    </submittedName>
</protein>
<feature type="transmembrane region" description="Helical" evidence="1">
    <location>
        <begin position="111"/>
        <end position="132"/>
    </location>
</feature>
<evidence type="ECO:0000313" key="2">
    <source>
        <dbReference type="EMBL" id="KAG9341807.1"/>
    </source>
</evidence>
<keyword evidence="3" id="KW-1185">Reference proteome</keyword>
<feature type="transmembrane region" description="Helical" evidence="1">
    <location>
        <begin position="9"/>
        <end position="28"/>
    </location>
</feature>
<dbReference type="InterPro" id="IPR019169">
    <property type="entry name" value="Transmembrane_26"/>
</dbReference>
<organism evidence="2 3">
    <name type="scientific">Albula glossodonta</name>
    <name type="common">roundjaw bonefish</name>
    <dbReference type="NCBI Taxonomy" id="121402"/>
    <lineage>
        <taxon>Eukaryota</taxon>
        <taxon>Metazoa</taxon>
        <taxon>Chordata</taxon>
        <taxon>Craniata</taxon>
        <taxon>Vertebrata</taxon>
        <taxon>Euteleostomi</taxon>
        <taxon>Actinopterygii</taxon>
        <taxon>Neopterygii</taxon>
        <taxon>Teleostei</taxon>
        <taxon>Albuliformes</taxon>
        <taxon>Albulidae</taxon>
        <taxon>Albula</taxon>
    </lineage>
</organism>
<accession>A0A8T2NZK5</accession>
<keyword evidence="1" id="KW-0812">Transmembrane</keyword>
<dbReference type="PANTHER" id="PTHR22168:SF3">
    <property type="entry name" value="TRANSMEMBRANE PROTEIN 26"/>
    <property type="match status" value="1"/>
</dbReference>
<name>A0A8T2NZK5_9TELE</name>
<dbReference type="AlphaFoldDB" id="A0A8T2NZK5"/>
<dbReference type="OrthoDB" id="10042902at2759"/>
<evidence type="ECO:0000256" key="1">
    <source>
        <dbReference type="SAM" id="Phobius"/>
    </source>
</evidence>
<feature type="transmembrane region" description="Helical" evidence="1">
    <location>
        <begin position="40"/>
        <end position="59"/>
    </location>
</feature>
<keyword evidence="1" id="KW-0472">Membrane</keyword>
<feature type="transmembrane region" description="Helical" evidence="1">
    <location>
        <begin position="80"/>
        <end position="105"/>
    </location>
</feature>
<gene>
    <name evidence="2" type="ORF">JZ751_018529</name>
</gene>
<comment type="caution">
    <text evidence="2">The sequence shown here is derived from an EMBL/GenBank/DDBJ whole genome shotgun (WGS) entry which is preliminary data.</text>
</comment>